<dbReference type="InterPro" id="IPR041583">
    <property type="entry name" value="TetR_C_31"/>
</dbReference>
<name>A0ABT4UD91_9ACTN</name>
<evidence type="ECO:0000259" key="1">
    <source>
        <dbReference type="Pfam" id="PF17940"/>
    </source>
</evidence>
<dbReference type="InterPro" id="IPR009057">
    <property type="entry name" value="Homeodomain-like_sf"/>
</dbReference>
<evidence type="ECO:0000313" key="3">
    <source>
        <dbReference type="Proteomes" id="UP001527866"/>
    </source>
</evidence>
<organism evidence="2 3">
    <name type="scientific">Nocardiopsis endophytica</name>
    <dbReference type="NCBI Taxonomy" id="3018445"/>
    <lineage>
        <taxon>Bacteria</taxon>
        <taxon>Bacillati</taxon>
        <taxon>Actinomycetota</taxon>
        <taxon>Actinomycetes</taxon>
        <taxon>Streptosporangiales</taxon>
        <taxon>Nocardiopsidaceae</taxon>
        <taxon>Nocardiopsis</taxon>
    </lineage>
</organism>
<dbReference type="InterPro" id="IPR036271">
    <property type="entry name" value="Tet_transcr_reg_TetR-rel_C_sf"/>
</dbReference>
<protein>
    <submittedName>
        <fullName evidence="2">TetR family transcriptional regulator C-terminal domain-containing protein</fullName>
    </submittedName>
</protein>
<dbReference type="Proteomes" id="UP001527866">
    <property type="component" value="Unassembled WGS sequence"/>
</dbReference>
<reference evidence="2 3" key="1">
    <citation type="submission" date="2023-01" db="EMBL/GenBank/DDBJ databases">
        <title>Draft genome sequence of Nocardiopsis sp. RSe5-2 isolated from halophytes.</title>
        <authorList>
            <person name="Duangmal K."/>
            <person name="Chantavorakit T."/>
        </authorList>
    </citation>
    <scope>NUCLEOTIDE SEQUENCE [LARGE SCALE GENOMIC DNA]</scope>
    <source>
        <strain evidence="2 3">RSe5-2</strain>
    </source>
</reference>
<proteinExistence type="predicted"/>
<comment type="caution">
    <text evidence="2">The sequence shown here is derived from an EMBL/GenBank/DDBJ whole genome shotgun (WGS) entry which is preliminary data.</text>
</comment>
<sequence>MAGNGTERPRDAVIGRAAVALIAREGLRGLTHRAVDREAGLPPGSTSYYARTRARLLQVAVERMAAEEDEVLSAMGPGLRPDAAPPPDAASVAHLFAGFAHFTITEAAERTLARFELALEATRRPELRRVYDGLGARYRALAEDVLRAVGSQDPARHARSFIAWCDGIAFDSLAGSGAASPPGYDELYADAEDLVGTLFGARGAERPSGR</sequence>
<dbReference type="EMBL" id="JAQFWQ010000156">
    <property type="protein sequence ID" value="MDA2814960.1"/>
    <property type="molecule type" value="Genomic_DNA"/>
</dbReference>
<dbReference type="SUPFAM" id="SSF46689">
    <property type="entry name" value="Homeodomain-like"/>
    <property type="match status" value="1"/>
</dbReference>
<keyword evidence="3" id="KW-1185">Reference proteome</keyword>
<feature type="domain" description="Tetracyclin repressor-like C-terminal group 31" evidence="1">
    <location>
        <begin position="88"/>
        <end position="198"/>
    </location>
</feature>
<accession>A0ABT4UD91</accession>
<dbReference type="Pfam" id="PF17940">
    <property type="entry name" value="TetR_C_31"/>
    <property type="match status" value="1"/>
</dbReference>
<dbReference type="Gene3D" id="1.10.357.10">
    <property type="entry name" value="Tetracycline Repressor, domain 2"/>
    <property type="match status" value="1"/>
</dbReference>
<dbReference type="RefSeq" id="WP_270690526.1">
    <property type="nucleotide sequence ID" value="NZ_JAQFWQ010000156.1"/>
</dbReference>
<dbReference type="SUPFAM" id="SSF48498">
    <property type="entry name" value="Tetracyclin repressor-like, C-terminal domain"/>
    <property type="match status" value="1"/>
</dbReference>
<evidence type="ECO:0000313" key="2">
    <source>
        <dbReference type="EMBL" id="MDA2814960.1"/>
    </source>
</evidence>
<gene>
    <name evidence="2" type="ORF">O4J56_30225</name>
</gene>